<proteinExistence type="inferred from homology"/>
<dbReference type="GO" id="GO:0004081">
    <property type="term" value="F:bis(5'-nucleosyl)-tetraphosphatase (asymmetrical) activity"/>
    <property type="evidence" value="ECO:0007669"/>
    <property type="project" value="TreeGrafter"/>
</dbReference>
<reference evidence="4 5" key="1">
    <citation type="journal article" date="2016" name="Nat. Commun.">
        <title>Thousands of microbial genomes shed light on interconnected biogeochemical processes in an aquifer system.</title>
        <authorList>
            <person name="Anantharaman K."/>
            <person name="Brown C.T."/>
            <person name="Hug L.A."/>
            <person name="Sharon I."/>
            <person name="Castelle C.J."/>
            <person name="Probst A.J."/>
            <person name="Thomas B.C."/>
            <person name="Singh A."/>
            <person name="Wilkins M.J."/>
            <person name="Karaoz U."/>
            <person name="Brodie E.L."/>
            <person name="Williams K.H."/>
            <person name="Hubbard S.S."/>
            <person name="Banfield J.F."/>
        </authorList>
    </citation>
    <scope>NUCLEOTIDE SEQUENCE [LARGE SCALE GENOMIC DNA]</scope>
</reference>
<evidence type="ECO:0000256" key="2">
    <source>
        <dbReference type="RuleBase" id="RU003476"/>
    </source>
</evidence>
<dbReference type="GO" id="GO:0006754">
    <property type="term" value="P:ATP biosynthetic process"/>
    <property type="evidence" value="ECO:0007669"/>
    <property type="project" value="TreeGrafter"/>
</dbReference>
<dbReference type="InterPro" id="IPR020084">
    <property type="entry name" value="NUDIX_hydrolase_CS"/>
</dbReference>
<dbReference type="InterPro" id="IPR051325">
    <property type="entry name" value="Nudix_hydrolase_domain"/>
</dbReference>
<evidence type="ECO:0000259" key="3">
    <source>
        <dbReference type="PROSITE" id="PS51462"/>
    </source>
</evidence>
<dbReference type="Pfam" id="PF00293">
    <property type="entry name" value="NUDIX"/>
    <property type="match status" value="1"/>
</dbReference>
<dbReference type="PANTHER" id="PTHR21340:SF0">
    <property type="entry name" value="BIS(5'-NUCLEOSYL)-TETRAPHOSPHATASE [ASYMMETRICAL]"/>
    <property type="match status" value="1"/>
</dbReference>
<sequence length="148" mass="17304">MKKVVEISSGGVIFKKSNNSFEIALISKRKGKIWCLPKGHVEEGEHLTETAVREVKEETGLTGEVLDKIDDIVYWYSNKDKEGNLIKIFKRVYFFLLKYVDGETQNHDFEVEDVQWFSIEKVYEILSYNTEMDIVKKAEKILKEKFNS</sequence>
<evidence type="ECO:0000313" key="5">
    <source>
        <dbReference type="Proteomes" id="UP000178797"/>
    </source>
</evidence>
<dbReference type="InterPro" id="IPR015797">
    <property type="entry name" value="NUDIX_hydrolase-like_dom_sf"/>
</dbReference>
<dbReference type="InterPro" id="IPR000086">
    <property type="entry name" value="NUDIX_hydrolase_dom"/>
</dbReference>
<evidence type="ECO:0000256" key="1">
    <source>
        <dbReference type="ARBA" id="ARBA00022801"/>
    </source>
</evidence>
<gene>
    <name evidence="4" type="ORF">A2W05_00190</name>
</gene>
<comment type="similarity">
    <text evidence="2">Belongs to the Nudix hydrolase family.</text>
</comment>
<dbReference type="PANTHER" id="PTHR21340">
    <property type="entry name" value="DIADENOSINE 5,5-P1,P4-TETRAPHOSPHATE PYROPHOSPHOHYDROLASE MUTT"/>
    <property type="match status" value="1"/>
</dbReference>
<dbReference type="PROSITE" id="PS00893">
    <property type="entry name" value="NUDIX_BOX"/>
    <property type="match status" value="1"/>
</dbReference>
<dbReference type="AlphaFoldDB" id="A0A1F7RNL3"/>
<dbReference type="EMBL" id="MGDE01000238">
    <property type="protein sequence ID" value="OGL43155.1"/>
    <property type="molecule type" value="Genomic_DNA"/>
</dbReference>
<comment type="caution">
    <text evidence="4">The sequence shown here is derived from an EMBL/GenBank/DDBJ whole genome shotgun (WGS) entry which is preliminary data.</text>
</comment>
<dbReference type="CDD" id="cd03673">
    <property type="entry name" value="NUDIX_Ap6A_hydrolase"/>
    <property type="match status" value="1"/>
</dbReference>
<dbReference type="InterPro" id="IPR020476">
    <property type="entry name" value="Nudix_hydrolase"/>
</dbReference>
<feature type="domain" description="Nudix hydrolase" evidence="3">
    <location>
        <begin position="4"/>
        <end position="140"/>
    </location>
</feature>
<dbReference type="SUPFAM" id="SSF55811">
    <property type="entry name" value="Nudix"/>
    <property type="match status" value="1"/>
</dbReference>
<dbReference type="PROSITE" id="PS51462">
    <property type="entry name" value="NUDIX"/>
    <property type="match status" value="1"/>
</dbReference>
<keyword evidence="1 2" id="KW-0378">Hydrolase</keyword>
<evidence type="ECO:0000313" key="4">
    <source>
        <dbReference type="EMBL" id="OGL43155.1"/>
    </source>
</evidence>
<name>A0A1F7RNL3_9BACT</name>
<dbReference type="Proteomes" id="UP000178797">
    <property type="component" value="Unassembled WGS sequence"/>
</dbReference>
<accession>A0A1F7RNL3</accession>
<organism evidence="4 5">
    <name type="scientific">Candidatus Schekmanbacteria bacterium RBG_16_38_10</name>
    <dbReference type="NCBI Taxonomy" id="1817879"/>
    <lineage>
        <taxon>Bacteria</taxon>
        <taxon>Candidatus Schekmaniibacteriota</taxon>
    </lineage>
</organism>
<dbReference type="PRINTS" id="PR00502">
    <property type="entry name" value="NUDIXFAMILY"/>
</dbReference>
<protein>
    <recommendedName>
        <fullName evidence="3">Nudix hydrolase domain-containing protein</fullName>
    </recommendedName>
</protein>
<dbReference type="GO" id="GO:0006167">
    <property type="term" value="P:AMP biosynthetic process"/>
    <property type="evidence" value="ECO:0007669"/>
    <property type="project" value="TreeGrafter"/>
</dbReference>
<dbReference type="Gene3D" id="3.90.79.10">
    <property type="entry name" value="Nucleoside Triphosphate Pyrophosphohydrolase"/>
    <property type="match status" value="1"/>
</dbReference>